<accession>A0A645GXQ6</accession>
<comment type="caution">
    <text evidence="1">The sequence shown here is derived from an EMBL/GenBank/DDBJ whole genome shotgun (WGS) entry which is preliminary data.</text>
</comment>
<sequence length="50" mass="5733">MREIQQMGHSVAHKIQIGARYSDSMLDIRLARMVDAVFTHRLSGDSFENL</sequence>
<dbReference type="AlphaFoldDB" id="A0A645GXQ6"/>
<reference evidence="1" key="1">
    <citation type="submission" date="2019-08" db="EMBL/GenBank/DDBJ databases">
        <authorList>
            <person name="Kucharzyk K."/>
            <person name="Murdoch R.W."/>
            <person name="Higgins S."/>
            <person name="Loffler F."/>
        </authorList>
    </citation>
    <scope>NUCLEOTIDE SEQUENCE</scope>
</reference>
<protein>
    <submittedName>
        <fullName evidence="1">Uncharacterized protein</fullName>
    </submittedName>
</protein>
<proteinExistence type="predicted"/>
<gene>
    <name evidence="1" type="ORF">SDC9_178991</name>
</gene>
<evidence type="ECO:0000313" key="1">
    <source>
        <dbReference type="EMBL" id="MPN31517.1"/>
    </source>
</evidence>
<organism evidence="1">
    <name type="scientific">bioreactor metagenome</name>
    <dbReference type="NCBI Taxonomy" id="1076179"/>
    <lineage>
        <taxon>unclassified sequences</taxon>
        <taxon>metagenomes</taxon>
        <taxon>ecological metagenomes</taxon>
    </lineage>
</organism>
<name>A0A645GXQ6_9ZZZZ</name>
<dbReference type="EMBL" id="VSSQ01083065">
    <property type="protein sequence ID" value="MPN31517.1"/>
    <property type="molecule type" value="Genomic_DNA"/>
</dbReference>